<dbReference type="NCBIfam" id="TIGR02532">
    <property type="entry name" value="IV_pilin_GFxxxE"/>
    <property type="match status" value="1"/>
</dbReference>
<evidence type="ECO:0000256" key="1">
    <source>
        <dbReference type="SAM" id="Phobius"/>
    </source>
</evidence>
<keyword evidence="1" id="KW-1133">Transmembrane helix</keyword>
<dbReference type="EMBL" id="PPSW01000016">
    <property type="protein sequence ID" value="TLX46897.1"/>
    <property type="molecule type" value="Genomic_DNA"/>
</dbReference>
<evidence type="ECO:0000313" key="2">
    <source>
        <dbReference type="EMBL" id="TLX46897.1"/>
    </source>
</evidence>
<name>A0A5R9Q3E8_9GAMM</name>
<gene>
    <name evidence="2" type="ORF">C1E24_11615</name>
</gene>
<dbReference type="Pfam" id="PF07963">
    <property type="entry name" value="N_methyl"/>
    <property type="match status" value="1"/>
</dbReference>
<protein>
    <submittedName>
        <fullName evidence="2">Prepilin-type cleavage/methylation domain-containing protein</fullName>
    </submittedName>
</protein>
<dbReference type="AlphaFoldDB" id="A0A5R9Q3E8"/>
<dbReference type="RefSeq" id="WP_138481596.1">
    <property type="nucleotide sequence ID" value="NZ_PPSW01000016.1"/>
</dbReference>
<reference evidence="2 3" key="1">
    <citation type="submission" date="2018-01" db="EMBL/GenBank/DDBJ databases">
        <title>Co-occurrence of chitin degradation, pigmentation and bioactivity in marine Pseudoalteromonas.</title>
        <authorList>
            <person name="Paulsen S."/>
            <person name="Gram L."/>
            <person name="Machado H."/>
        </authorList>
    </citation>
    <scope>NUCLEOTIDE SEQUENCE [LARGE SCALE GENOMIC DNA]</scope>
    <source>
        <strain evidence="2 3">S3663</strain>
    </source>
</reference>
<dbReference type="Proteomes" id="UP000309186">
    <property type="component" value="Unassembled WGS sequence"/>
</dbReference>
<comment type="caution">
    <text evidence="2">The sequence shown here is derived from an EMBL/GenBank/DDBJ whole genome shotgun (WGS) entry which is preliminary data.</text>
</comment>
<dbReference type="OrthoDB" id="5768437at2"/>
<feature type="transmembrane region" description="Helical" evidence="1">
    <location>
        <begin position="6"/>
        <end position="28"/>
    </location>
</feature>
<keyword evidence="1" id="KW-0472">Membrane</keyword>
<evidence type="ECO:0000313" key="3">
    <source>
        <dbReference type="Proteomes" id="UP000309186"/>
    </source>
</evidence>
<proteinExistence type="predicted"/>
<organism evidence="2 3">
    <name type="scientific">Pseudoalteromonas phenolica</name>
    <dbReference type="NCBI Taxonomy" id="161398"/>
    <lineage>
        <taxon>Bacteria</taxon>
        <taxon>Pseudomonadati</taxon>
        <taxon>Pseudomonadota</taxon>
        <taxon>Gammaproteobacteria</taxon>
        <taxon>Alteromonadales</taxon>
        <taxon>Pseudoalteromonadaceae</taxon>
        <taxon>Pseudoalteromonas</taxon>
    </lineage>
</organism>
<dbReference type="InterPro" id="IPR012902">
    <property type="entry name" value="N_methyl_site"/>
</dbReference>
<sequence>MRVNAGFSLLEVLVSMFIASIALIGLGVTQLKSLQFANNSFDYTVSLVQAQNAIERMWPELCEIQHNSPSKFEEQAFRESLQPPESLSFRYALTLPETYSDEMPITVAWQDLRVPEEAQKQLLNQVTLNASFVEVPNVCNP</sequence>
<dbReference type="PROSITE" id="PS00409">
    <property type="entry name" value="PROKAR_NTER_METHYL"/>
    <property type="match status" value="1"/>
</dbReference>
<keyword evidence="1" id="KW-0812">Transmembrane</keyword>
<accession>A0A5R9Q3E8</accession>